<evidence type="ECO:0000313" key="8">
    <source>
        <dbReference type="Proteomes" id="UP000503447"/>
    </source>
</evidence>
<keyword evidence="2" id="KW-0378">Hydrolase</keyword>
<feature type="chain" id="PRO_5026926890" evidence="6">
    <location>
        <begin position="22"/>
        <end position="821"/>
    </location>
</feature>
<dbReference type="Pfam" id="PF04916">
    <property type="entry name" value="Phospholip_B"/>
    <property type="match status" value="1"/>
</dbReference>
<sequence>MLRRSLTGLVAFFVIAAAARAGEPFRPDPLSVRREGAGFRYPQAGWTVLHIEGKPYERGYQHGRLLAKEIAGHIRTLSVMQSQKAPADAWNMTRTLVGATSLRKFDREFLEEMKGIADGAAAGGATVDGRPIDLTDVAGINLAAIEFEFLDAALRATPTGLEGTQFPKPAPAGPKPEQPHHCSAFAATGPATADGKIVFGHITMWALYPAAQFNVWLDVKPEKGHRVVMQTFPGGIFSGLDYYINSAGLMLTETTIRQTRFNADGTPLANRCRRAMQYADTIDGLIKELSTGNNGLYTNEWLIGDANTNEIAMFELGTTAERLWRSSKKEWVLPGTEGFYWGCNNTKDRKVQLDTVASVLGRPEDVSWRPSDRDKAWLGLFRDRRGKVGVEFGKFAFSAAPLAKLSSLDAKITTSDMAKKLASHALFGPPYGRVWAPKVTDRDRYPEIRALVPNDWTVIGPIEPGKADRVAVDLSDPPASPPPSNRTVPAWTGTLLPKTDADLWLTAGSAAYEPVAALDSGEKSTARTEAVELALFRFRSGYLAARANQPDWKRTGGAPPAPLDVELDRDRWHREQVGYGALTLHELRGFVGPAQFVEAMDAFSRARAGREVSATEFAEDLAKRTGKDVVGWLAKWAADPRIEGPAFAVNTWLQAPESALIVYGTRADAAANREAAAALRDGVLNGGWNVAIPAKADTEVTDSDMKGRHVLLVGRPPTNAVAARHAAAFPVTFGSASVRVQDRYYAHEGTAVVAAGTNPTDPRFSVVLIAGLSADATYRAAGRSAQQVSGEVCVLPAGGAAKPTVVTRPKPPVATKASAER</sequence>
<evidence type="ECO:0000256" key="1">
    <source>
        <dbReference type="ARBA" id="ARBA00022729"/>
    </source>
</evidence>
<dbReference type="AlphaFoldDB" id="A0A6M5YXI3"/>
<dbReference type="RefSeq" id="WP_171472996.1">
    <property type="nucleotide sequence ID" value="NZ_CP053452.2"/>
</dbReference>
<evidence type="ECO:0000256" key="5">
    <source>
        <dbReference type="ARBA" id="ARBA00023180"/>
    </source>
</evidence>
<evidence type="ECO:0000256" key="3">
    <source>
        <dbReference type="ARBA" id="ARBA00022963"/>
    </source>
</evidence>
<evidence type="ECO:0000313" key="7">
    <source>
        <dbReference type="EMBL" id="QJW97662.1"/>
    </source>
</evidence>
<dbReference type="NCBIfam" id="NF040521">
    <property type="entry name" value="C45_proenzyme"/>
    <property type="match status" value="1"/>
</dbReference>
<dbReference type="EMBL" id="CP053452">
    <property type="protein sequence ID" value="QJW97662.1"/>
    <property type="molecule type" value="Genomic_DNA"/>
</dbReference>
<accession>A0A6M5YXI3</accession>
<dbReference type="GO" id="GO:0016042">
    <property type="term" value="P:lipid catabolic process"/>
    <property type="evidence" value="ECO:0007669"/>
    <property type="project" value="UniProtKB-KW"/>
</dbReference>
<keyword evidence="5" id="KW-0325">Glycoprotein</keyword>
<dbReference type="InterPro" id="IPR007000">
    <property type="entry name" value="PLipase_B-like"/>
</dbReference>
<dbReference type="KEGG" id="ftj:FTUN_5239"/>
<dbReference type="PANTHER" id="PTHR35190:SF2">
    <property type="entry name" value="PROTEIN DCD1B"/>
    <property type="match status" value="1"/>
</dbReference>
<gene>
    <name evidence="7" type="ORF">FTUN_5239</name>
</gene>
<evidence type="ECO:0000256" key="4">
    <source>
        <dbReference type="ARBA" id="ARBA00023098"/>
    </source>
</evidence>
<dbReference type="Proteomes" id="UP000503447">
    <property type="component" value="Chromosome"/>
</dbReference>
<keyword evidence="8" id="KW-1185">Reference proteome</keyword>
<name>A0A6M5YXI3_9BACT</name>
<dbReference type="Gene3D" id="3.60.60.30">
    <property type="match status" value="1"/>
</dbReference>
<keyword evidence="3" id="KW-0442">Lipid degradation</keyword>
<dbReference type="InterPro" id="IPR047794">
    <property type="entry name" value="C45_proenzyme-like"/>
</dbReference>
<keyword evidence="4" id="KW-0443">Lipid metabolism</keyword>
<evidence type="ECO:0000256" key="2">
    <source>
        <dbReference type="ARBA" id="ARBA00022801"/>
    </source>
</evidence>
<evidence type="ECO:0000256" key="6">
    <source>
        <dbReference type="SAM" id="SignalP"/>
    </source>
</evidence>
<keyword evidence="1 6" id="KW-0732">Signal</keyword>
<dbReference type="GO" id="GO:0004620">
    <property type="term" value="F:phospholipase activity"/>
    <property type="evidence" value="ECO:0007669"/>
    <property type="project" value="InterPro"/>
</dbReference>
<organism evidence="7 8">
    <name type="scientific">Frigoriglobus tundricola</name>
    <dbReference type="NCBI Taxonomy" id="2774151"/>
    <lineage>
        <taxon>Bacteria</taxon>
        <taxon>Pseudomonadati</taxon>
        <taxon>Planctomycetota</taxon>
        <taxon>Planctomycetia</taxon>
        <taxon>Gemmatales</taxon>
        <taxon>Gemmataceae</taxon>
        <taxon>Frigoriglobus</taxon>
    </lineage>
</organism>
<proteinExistence type="predicted"/>
<reference evidence="8" key="1">
    <citation type="submission" date="2020-05" db="EMBL/GenBank/DDBJ databases">
        <title>Frigoriglobus tundricola gen. nov., sp. nov., a psychrotolerant cellulolytic planctomycete of the family Gemmataceae with two divergent copies of 16S rRNA gene.</title>
        <authorList>
            <person name="Kulichevskaya I.S."/>
            <person name="Ivanova A.A."/>
            <person name="Naumoff D.G."/>
            <person name="Beletsky A.V."/>
            <person name="Rijpstra W.I.C."/>
            <person name="Sinninghe Damste J.S."/>
            <person name="Mardanov A.V."/>
            <person name="Ravin N.V."/>
            <person name="Dedysh S.N."/>
        </authorList>
    </citation>
    <scope>NUCLEOTIDE SEQUENCE [LARGE SCALE GENOMIC DNA]</scope>
    <source>
        <strain evidence="8">PL17</strain>
    </source>
</reference>
<dbReference type="PANTHER" id="PTHR35190">
    <property type="entry name" value="PROTEIN DCD1B"/>
    <property type="match status" value="1"/>
</dbReference>
<dbReference type="InterPro" id="IPR047803">
    <property type="entry name" value="DCD1A/B-like"/>
</dbReference>
<protein>
    <submittedName>
        <fullName evidence="7">Uncharacterized protein</fullName>
    </submittedName>
</protein>
<feature type="signal peptide" evidence="6">
    <location>
        <begin position="1"/>
        <end position="21"/>
    </location>
</feature>